<proteinExistence type="predicted"/>
<gene>
    <name evidence="2" type="ORF">AVEN_125239_1</name>
</gene>
<sequence>MDCDEDEDEDGNDPDAEINKPSEKTTGAVVEVSILDRRILGSKADSTEDPSVYVVLVKSDAEDHVTSRWCRVEV</sequence>
<keyword evidence="3" id="KW-1185">Reference proteome</keyword>
<evidence type="ECO:0000313" key="3">
    <source>
        <dbReference type="Proteomes" id="UP000499080"/>
    </source>
</evidence>
<reference evidence="2 3" key="1">
    <citation type="journal article" date="2019" name="Sci. Rep.">
        <title>Orb-weaving spider Araneus ventricosus genome elucidates the spidroin gene catalogue.</title>
        <authorList>
            <person name="Kono N."/>
            <person name="Nakamura H."/>
            <person name="Ohtoshi R."/>
            <person name="Moran D.A.P."/>
            <person name="Shinohara A."/>
            <person name="Yoshida Y."/>
            <person name="Fujiwara M."/>
            <person name="Mori M."/>
            <person name="Tomita M."/>
            <person name="Arakawa K."/>
        </authorList>
    </citation>
    <scope>NUCLEOTIDE SEQUENCE [LARGE SCALE GENOMIC DNA]</scope>
</reference>
<protein>
    <submittedName>
        <fullName evidence="2">Uncharacterized protein</fullName>
    </submittedName>
</protein>
<accession>A0A4Y2M6D4</accession>
<dbReference type="EMBL" id="BGPR01006706">
    <property type="protein sequence ID" value="GBN21207.1"/>
    <property type="molecule type" value="Genomic_DNA"/>
</dbReference>
<organism evidence="2 3">
    <name type="scientific">Araneus ventricosus</name>
    <name type="common">Orbweaver spider</name>
    <name type="synonym">Epeira ventricosa</name>
    <dbReference type="NCBI Taxonomy" id="182803"/>
    <lineage>
        <taxon>Eukaryota</taxon>
        <taxon>Metazoa</taxon>
        <taxon>Ecdysozoa</taxon>
        <taxon>Arthropoda</taxon>
        <taxon>Chelicerata</taxon>
        <taxon>Arachnida</taxon>
        <taxon>Araneae</taxon>
        <taxon>Araneomorphae</taxon>
        <taxon>Entelegynae</taxon>
        <taxon>Araneoidea</taxon>
        <taxon>Araneidae</taxon>
        <taxon>Araneus</taxon>
    </lineage>
</organism>
<comment type="caution">
    <text evidence="2">The sequence shown here is derived from an EMBL/GenBank/DDBJ whole genome shotgun (WGS) entry which is preliminary data.</text>
</comment>
<evidence type="ECO:0000313" key="2">
    <source>
        <dbReference type="EMBL" id="GBN21207.1"/>
    </source>
</evidence>
<dbReference type="Proteomes" id="UP000499080">
    <property type="component" value="Unassembled WGS sequence"/>
</dbReference>
<dbReference type="AlphaFoldDB" id="A0A4Y2M6D4"/>
<feature type="compositionally biased region" description="Acidic residues" evidence="1">
    <location>
        <begin position="1"/>
        <end position="16"/>
    </location>
</feature>
<name>A0A4Y2M6D4_ARAVE</name>
<evidence type="ECO:0000256" key="1">
    <source>
        <dbReference type="SAM" id="MobiDB-lite"/>
    </source>
</evidence>
<feature type="region of interest" description="Disordered" evidence="1">
    <location>
        <begin position="1"/>
        <end position="25"/>
    </location>
</feature>